<reference evidence="1 2" key="1">
    <citation type="submission" date="2019-06" db="EMBL/GenBank/DDBJ databases">
        <title>Draft genomes of female and male turbot (Scophthalmus maximus).</title>
        <authorList>
            <person name="Xu H."/>
            <person name="Xu X.-W."/>
            <person name="Shao C."/>
            <person name="Chen S."/>
        </authorList>
    </citation>
    <scope>NUCLEOTIDE SEQUENCE [LARGE SCALE GENOMIC DNA]</scope>
    <source>
        <strain evidence="1">Ysfricsl-2016a</strain>
        <tissue evidence="1">Blood</tissue>
    </source>
</reference>
<dbReference type="Proteomes" id="UP000438429">
    <property type="component" value="Unassembled WGS sequence"/>
</dbReference>
<protein>
    <submittedName>
        <fullName evidence="1">Uncharacterized protein</fullName>
    </submittedName>
</protein>
<gene>
    <name evidence="1" type="ORF">F2P81_000440</name>
</gene>
<proteinExistence type="predicted"/>
<dbReference type="EMBL" id="VEVO01000001">
    <property type="protein sequence ID" value="KAF0046807.1"/>
    <property type="molecule type" value="Genomic_DNA"/>
</dbReference>
<sequence>MDGVQRDFSEYIDRVYVHKYGSIKRTPVYNCARVYNDCTVTLGRSKVSYNVCGHSLIHYDSINVEIELLKFMEQFQIVYCFAKAVCSS</sequence>
<name>A0A6A4TJ58_SCOMX</name>
<accession>A0A6A4TJ58</accession>
<comment type="caution">
    <text evidence="1">The sequence shown here is derived from an EMBL/GenBank/DDBJ whole genome shotgun (WGS) entry which is preliminary data.</text>
</comment>
<organism evidence="1 2">
    <name type="scientific">Scophthalmus maximus</name>
    <name type="common">Turbot</name>
    <name type="synonym">Psetta maxima</name>
    <dbReference type="NCBI Taxonomy" id="52904"/>
    <lineage>
        <taxon>Eukaryota</taxon>
        <taxon>Metazoa</taxon>
        <taxon>Chordata</taxon>
        <taxon>Craniata</taxon>
        <taxon>Vertebrata</taxon>
        <taxon>Euteleostomi</taxon>
        <taxon>Actinopterygii</taxon>
        <taxon>Neopterygii</taxon>
        <taxon>Teleostei</taxon>
        <taxon>Neoteleostei</taxon>
        <taxon>Acanthomorphata</taxon>
        <taxon>Carangaria</taxon>
        <taxon>Pleuronectiformes</taxon>
        <taxon>Pleuronectoidei</taxon>
        <taxon>Scophthalmidae</taxon>
        <taxon>Scophthalmus</taxon>
    </lineage>
</organism>
<evidence type="ECO:0000313" key="2">
    <source>
        <dbReference type="Proteomes" id="UP000438429"/>
    </source>
</evidence>
<dbReference type="AlphaFoldDB" id="A0A6A4TJ58"/>
<evidence type="ECO:0000313" key="1">
    <source>
        <dbReference type="EMBL" id="KAF0046807.1"/>
    </source>
</evidence>